<keyword evidence="2" id="KW-1185">Reference proteome</keyword>
<dbReference type="STRING" id="1230338.MOMA_06531"/>
<name>L2F5Z6_9GAMM</name>
<dbReference type="EMBL" id="ANIN01000002">
    <property type="protein sequence ID" value="ELA08196.1"/>
    <property type="molecule type" value="Genomic_DNA"/>
</dbReference>
<gene>
    <name evidence="1" type="ORF">MOMA_06531</name>
</gene>
<evidence type="ECO:0000313" key="1">
    <source>
        <dbReference type="EMBL" id="ELA08196.1"/>
    </source>
</evidence>
<reference evidence="1 2" key="1">
    <citation type="journal article" date="2013" name="Genome Announc.">
        <title>Genome Sequence of Moraxella macacae 0408225, a Novel Bacterial Species Isolated from a Cynomolgus Macaque with Epistaxis.</title>
        <authorList>
            <person name="Ladner J.T."/>
            <person name="Whitehouse C.A."/>
            <person name="Koroleva G.I."/>
            <person name="Palacios G.F."/>
        </authorList>
    </citation>
    <scope>NUCLEOTIDE SEQUENCE [LARGE SCALE GENOMIC DNA]</scope>
    <source>
        <strain evidence="1 2">0408225</strain>
    </source>
</reference>
<dbReference type="PATRIC" id="fig|1230338.3.peg.1392"/>
<evidence type="ECO:0000313" key="2">
    <source>
        <dbReference type="Proteomes" id="UP000023795"/>
    </source>
</evidence>
<proteinExistence type="predicted"/>
<organism evidence="1 2">
    <name type="scientific">Moraxella macacae 0408225</name>
    <dbReference type="NCBI Taxonomy" id="1230338"/>
    <lineage>
        <taxon>Bacteria</taxon>
        <taxon>Pseudomonadati</taxon>
        <taxon>Pseudomonadota</taxon>
        <taxon>Gammaproteobacteria</taxon>
        <taxon>Moraxellales</taxon>
        <taxon>Moraxellaceae</taxon>
        <taxon>Moraxella</taxon>
    </lineage>
</organism>
<accession>L2F5Z6</accession>
<protein>
    <submittedName>
        <fullName evidence="1">TraL-like protein</fullName>
    </submittedName>
</protein>
<sequence length="42" mass="5019">MMEKGMTFIDAKNDDKVFGFLSRKRLNYIEQAINMQLDDIFM</sequence>
<dbReference type="AlphaFoldDB" id="L2F5Z6"/>
<dbReference type="Proteomes" id="UP000023795">
    <property type="component" value="Unassembled WGS sequence"/>
</dbReference>
<comment type="caution">
    <text evidence="1">The sequence shown here is derived from an EMBL/GenBank/DDBJ whole genome shotgun (WGS) entry which is preliminary data.</text>
</comment>